<keyword evidence="1" id="KW-0812">Transmembrane</keyword>
<keyword evidence="1" id="KW-0472">Membrane</keyword>
<protein>
    <submittedName>
        <fullName evidence="2">Uncharacterized protein</fullName>
    </submittedName>
</protein>
<accession>A0A0M1N107</accession>
<organism evidence="2 3">
    <name type="scientific">Candidatus Phytoplasma pruni</name>
    <dbReference type="NCBI Taxonomy" id="479893"/>
    <lineage>
        <taxon>Bacteria</taxon>
        <taxon>Bacillati</taxon>
        <taxon>Mycoplasmatota</taxon>
        <taxon>Mollicutes</taxon>
        <taxon>Acholeplasmatales</taxon>
        <taxon>Acholeplasmataceae</taxon>
        <taxon>Candidatus Phytoplasma</taxon>
        <taxon>16SrIII (X-disease group)</taxon>
    </lineage>
</organism>
<proteinExistence type="predicted"/>
<dbReference type="PATRIC" id="fig|479893.3.peg.56"/>
<dbReference type="STRING" id="479893.CPX_001280"/>
<reference evidence="3" key="1">
    <citation type="submission" date="2015-05" db="EMBL/GenBank/DDBJ databases">
        <title>Draft genome sequence of 'Candidatus Phytoplasma Pruni' strain CX, a plant pathogenic bacterium.</title>
        <authorList>
            <person name="Lee I.-M."/>
            <person name="Bottner-Parker K.D."/>
            <person name="Shao J."/>
            <person name="Gundersen-Rindal D.E."/>
            <person name="Zhao Y."/>
            <person name="Davis R.E."/>
        </authorList>
    </citation>
    <scope>NUCLEOTIDE SEQUENCE [LARGE SCALE GENOMIC DNA]</scope>
    <source>
        <strain evidence="3">CX</strain>
    </source>
</reference>
<dbReference type="Proteomes" id="UP000037386">
    <property type="component" value="Unassembled WGS sequence"/>
</dbReference>
<dbReference type="EMBL" id="LHCF01000001">
    <property type="protein sequence ID" value="KOR75720.1"/>
    <property type="molecule type" value="Genomic_DNA"/>
</dbReference>
<evidence type="ECO:0000313" key="2">
    <source>
        <dbReference type="EMBL" id="KOR75720.1"/>
    </source>
</evidence>
<comment type="caution">
    <text evidence="2">The sequence shown here is derived from an EMBL/GenBank/DDBJ whole genome shotgun (WGS) entry which is preliminary data.</text>
</comment>
<gene>
    <name evidence="2" type="ORF">CPX_001280</name>
</gene>
<evidence type="ECO:0000313" key="3">
    <source>
        <dbReference type="Proteomes" id="UP000037386"/>
    </source>
</evidence>
<feature type="transmembrane region" description="Helical" evidence="1">
    <location>
        <begin position="15"/>
        <end position="41"/>
    </location>
</feature>
<name>A0A0M1N107_9MOLU</name>
<dbReference type="AlphaFoldDB" id="A0A0M1N107"/>
<sequence>MKRIKQFMENKSQKYLIIMITLILLGLILLGGVIFGFHYFITRPARQTNKLYAKRTYLSIIFS</sequence>
<evidence type="ECO:0000256" key="1">
    <source>
        <dbReference type="SAM" id="Phobius"/>
    </source>
</evidence>
<keyword evidence="1" id="KW-1133">Transmembrane helix</keyword>